<protein>
    <submittedName>
        <fullName evidence="1">Uncharacterized protein</fullName>
    </submittedName>
</protein>
<evidence type="ECO:0000313" key="2">
    <source>
        <dbReference type="Proteomes" id="UP000027361"/>
    </source>
</evidence>
<gene>
    <name evidence="1" type="ORF">K437DRAFT_265525</name>
</gene>
<proteinExistence type="predicted"/>
<comment type="caution">
    <text evidence="1">The sequence shown here is derived from an EMBL/GenBank/DDBJ whole genome shotgun (WGS) entry which is preliminary data.</text>
</comment>
<dbReference type="RefSeq" id="XP_013239738.1">
    <property type="nucleotide sequence ID" value="XM_013384284.1"/>
</dbReference>
<dbReference type="Proteomes" id="UP000027361">
    <property type="component" value="Unassembled WGS sequence"/>
</dbReference>
<reference evidence="1 2" key="1">
    <citation type="submission" date="2014-05" db="EMBL/GenBank/DDBJ databases">
        <title>Draft genome sequence of a rare smut relative, Tilletiaria anomala UBC 951.</title>
        <authorList>
            <consortium name="DOE Joint Genome Institute"/>
            <person name="Toome M."/>
            <person name="Kuo A."/>
            <person name="Henrissat B."/>
            <person name="Lipzen A."/>
            <person name="Tritt A."/>
            <person name="Yoshinaga Y."/>
            <person name="Zane M."/>
            <person name="Barry K."/>
            <person name="Grigoriev I.V."/>
            <person name="Spatafora J.W."/>
            <person name="Aimea M.C."/>
        </authorList>
    </citation>
    <scope>NUCLEOTIDE SEQUENCE [LARGE SCALE GENOMIC DNA]</scope>
    <source>
        <strain evidence="1 2">UBC 951</strain>
    </source>
</reference>
<evidence type="ECO:0000313" key="1">
    <source>
        <dbReference type="EMBL" id="KDN35048.1"/>
    </source>
</evidence>
<dbReference type="EMBL" id="JMSN01000239">
    <property type="protein sequence ID" value="KDN35048.1"/>
    <property type="molecule type" value="Genomic_DNA"/>
</dbReference>
<name>A0A066V482_TILAU</name>
<organism evidence="1 2">
    <name type="scientific">Tilletiaria anomala (strain ATCC 24038 / CBS 436.72 / UBC 951)</name>
    <dbReference type="NCBI Taxonomy" id="1037660"/>
    <lineage>
        <taxon>Eukaryota</taxon>
        <taxon>Fungi</taxon>
        <taxon>Dikarya</taxon>
        <taxon>Basidiomycota</taxon>
        <taxon>Ustilaginomycotina</taxon>
        <taxon>Exobasidiomycetes</taxon>
        <taxon>Georgefischeriales</taxon>
        <taxon>Tilletiariaceae</taxon>
        <taxon>Tilletiaria</taxon>
    </lineage>
</organism>
<dbReference type="HOGENOM" id="CLU_1908156_0_0_1"/>
<keyword evidence="2" id="KW-1185">Reference proteome</keyword>
<sequence>MPPLLHTGCTVSNIFSGEDKCIGSQYMVIWLARSINNSDHHTLQQMIDSLNPSHASERQPVLPFGFPVRFTAEGQRHTRSVRRPWRMMSPAAVEAFGRSGTHGKQRSGSASINQHPCLTCSSNKQAIAFPQCI</sequence>
<dbReference type="InParanoid" id="A0A066V482"/>
<accession>A0A066V482</accession>
<dbReference type="AlphaFoldDB" id="A0A066V482"/>
<dbReference type="GeneID" id="25265764"/>